<feature type="transmembrane region" description="Helical" evidence="6">
    <location>
        <begin position="224"/>
        <end position="245"/>
    </location>
</feature>
<feature type="transmembrane region" description="Helical" evidence="6">
    <location>
        <begin position="138"/>
        <end position="158"/>
    </location>
</feature>
<evidence type="ECO:0000313" key="9">
    <source>
        <dbReference type="Proteomes" id="UP000886523"/>
    </source>
</evidence>
<dbReference type="Gene3D" id="1.10.3430.10">
    <property type="entry name" value="Ammonium transporter AmtB like domains"/>
    <property type="match status" value="1"/>
</dbReference>
<feature type="transmembrane region" description="Helical" evidence="6">
    <location>
        <begin position="23"/>
        <end position="43"/>
    </location>
</feature>
<evidence type="ECO:0000259" key="7">
    <source>
        <dbReference type="Pfam" id="PF00909"/>
    </source>
</evidence>
<gene>
    <name evidence="8" type="ORF">BS47DRAFT_1373206</name>
</gene>
<proteinExistence type="inferred from homology"/>
<comment type="subcellular location">
    <subcellularLocation>
        <location evidence="1">Membrane</location>
        <topology evidence="1">Multi-pass membrane protein</topology>
    </subcellularLocation>
</comment>
<evidence type="ECO:0000256" key="5">
    <source>
        <dbReference type="ARBA" id="ARBA00023136"/>
    </source>
</evidence>
<evidence type="ECO:0000256" key="3">
    <source>
        <dbReference type="ARBA" id="ARBA00022692"/>
    </source>
</evidence>
<evidence type="ECO:0000256" key="1">
    <source>
        <dbReference type="ARBA" id="ARBA00004141"/>
    </source>
</evidence>
<sequence>MSRRLPVLARQVDQISFDRGDTAFVILSSALILFMIPGLAFLYGGLARRKNSLQLLLAVVFSNAVVVFQWYLWGYSLAFSRTATNGFIGNLNNVGLRNVLAMASPGSPLVSELLFSFIQMEFACVTASLLQRGRVMPAMIFSFLWTTLVYCVIAQWAWGINGWAAKWGWFRGLAYAFVLGPRRKRELVNFRPHNVSFVCLGTFILWFGWIGFNAGSAYGANLRAVYAAWNSNICAAMAGLVWCLLDFRVQGKYSMVSFCCGTISGLVASTPSSGFIPAWASIILGIVAGGVCNYATKLKHIMGIDDSLDIFAQHGVGGMLGLMANALFAADYIISLDNVNTTNNCKRIYIQLGYICFDLVPFLQLRAPEEAETNGMDEDQIGEYGKDFIAF</sequence>
<name>A0A9P6AS82_9AGAM</name>
<dbReference type="EMBL" id="MU129007">
    <property type="protein sequence ID" value="KAF9510987.1"/>
    <property type="molecule type" value="Genomic_DNA"/>
</dbReference>
<dbReference type="InterPro" id="IPR029020">
    <property type="entry name" value="Ammonium/urea_transptr"/>
</dbReference>
<feature type="transmembrane region" description="Helical" evidence="6">
    <location>
        <begin position="276"/>
        <end position="295"/>
    </location>
</feature>
<reference evidence="8" key="1">
    <citation type="journal article" date="2020" name="Nat. Commun.">
        <title>Large-scale genome sequencing of mycorrhizal fungi provides insights into the early evolution of symbiotic traits.</title>
        <authorList>
            <person name="Miyauchi S."/>
            <person name="Kiss E."/>
            <person name="Kuo A."/>
            <person name="Drula E."/>
            <person name="Kohler A."/>
            <person name="Sanchez-Garcia M."/>
            <person name="Morin E."/>
            <person name="Andreopoulos B."/>
            <person name="Barry K.W."/>
            <person name="Bonito G."/>
            <person name="Buee M."/>
            <person name="Carver A."/>
            <person name="Chen C."/>
            <person name="Cichocki N."/>
            <person name="Clum A."/>
            <person name="Culley D."/>
            <person name="Crous P.W."/>
            <person name="Fauchery L."/>
            <person name="Girlanda M."/>
            <person name="Hayes R.D."/>
            <person name="Keri Z."/>
            <person name="LaButti K."/>
            <person name="Lipzen A."/>
            <person name="Lombard V."/>
            <person name="Magnuson J."/>
            <person name="Maillard F."/>
            <person name="Murat C."/>
            <person name="Nolan M."/>
            <person name="Ohm R.A."/>
            <person name="Pangilinan J."/>
            <person name="Pereira M.F."/>
            <person name="Perotto S."/>
            <person name="Peter M."/>
            <person name="Pfister S."/>
            <person name="Riley R."/>
            <person name="Sitrit Y."/>
            <person name="Stielow J.B."/>
            <person name="Szollosi G."/>
            <person name="Zifcakova L."/>
            <person name="Stursova M."/>
            <person name="Spatafora J.W."/>
            <person name="Tedersoo L."/>
            <person name="Vaario L.M."/>
            <person name="Yamada A."/>
            <person name="Yan M."/>
            <person name="Wang P."/>
            <person name="Xu J."/>
            <person name="Bruns T."/>
            <person name="Baldrian P."/>
            <person name="Vilgalys R."/>
            <person name="Dunand C."/>
            <person name="Henrissat B."/>
            <person name="Grigoriev I.V."/>
            <person name="Hibbett D."/>
            <person name="Nagy L.G."/>
            <person name="Martin F.M."/>
        </authorList>
    </citation>
    <scope>NUCLEOTIDE SEQUENCE</scope>
    <source>
        <strain evidence="8">UP504</strain>
    </source>
</reference>
<evidence type="ECO:0000256" key="6">
    <source>
        <dbReference type="SAM" id="Phobius"/>
    </source>
</evidence>
<dbReference type="GO" id="GO:0008519">
    <property type="term" value="F:ammonium channel activity"/>
    <property type="evidence" value="ECO:0007669"/>
    <property type="project" value="InterPro"/>
</dbReference>
<feature type="transmembrane region" description="Helical" evidence="6">
    <location>
        <begin position="55"/>
        <end position="73"/>
    </location>
</feature>
<dbReference type="Pfam" id="PF00909">
    <property type="entry name" value="Ammonium_transp"/>
    <property type="match status" value="1"/>
</dbReference>
<feature type="domain" description="Ammonium transporter AmtB-like" evidence="7">
    <location>
        <begin position="23"/>
        <end position="358"/>
    </location>
</feature>
<accession>A0A9P6AS82</accession>
<evidence type="ECO:0000256" key="2">
    <source>
        <dbReference type="ARBA" id="ARBA00005887"/>
    </source>
</evidence>
<comment type="caution">
    <text evidence="8">The sequence shown here is derived from an EMBL/GenBank/DDBJ whole genome shotgun (WGS) entry which is preliminary data.</text>
</comment>
<feature type="transmembrane region" description="Helical" evidence="6">
    <location>
        <begin position="193"/>
        <end position="212"/>
    </location>
</feature>
<dbReference type="Proteomes" id="UP000886523">
    <property type="component" value="Unassembled WGS sequence"/>
</dbReference>
<keyword evidence="4 6" id="KW-1133">Transmembrane helix</keyword>
<dbReference type="InterPro" id="IPR001905">
    <property type="entry name" value="Ammonium_transpt"/>
</dbReference>
<dbReference type="OrthoDB" id="534912at2759"/>
<dbReference type="InterPro" id="IPR024041">
    <property type="entry name" value="NH4_transpt_AmtB-like_dom"/>
</dbReference>
<keyword evidence="3 6" id="KW-0812">Transmembrane</keyword>
<evidence type="ECO:0000313" key="8">
    <source>
        <dbReference type="EMBL" id="KAF9510987.1"/>
    </source>
</evidence>
<evidence type="ECO:0000256" key="4">
    <source>
        <dbReference type="ARBA" id="ARBA00022989"/>
    </source>
</evidence>
<dbReference type="PANTHER" id="PTHR43029:SF4">
    <property type="entry name" value="AMMONIUM TRANSPORTER MEP1-RELATED"/>
    <property type="match status" value="1"/>
</dbReference>
<keyword evidence="5 6" id="KW-0472">Membrane</keyword>
<comment type="similarity">
    <text evidence="2">Belongs to the ammonia transporter channel (TC 1.A.11.2) family.</text>
</comment>
<dbReference type="SUPFAM" id="SSF111352">
    <property type="entry name" value="Ammonium transporter"/>
    <property type="match status" value="1"/>
</dbReference>
<dbReference type="PANTHER" id="PTHR43029">
    <property type="entry name" value="AMMONIUM TRANSPORTER MEP2"/>
    <property type="match status" value="1"/>
</dbReference>
<protein>
    <recommendedName>
        <fullName evidence="7">Ammonium transporter AmtB-like domain-containing protein</fullName>
    </recommendedName>
</protein>
<organism evidence="8 9">
    <name type="scientific">Hydnum rufescens UP504</name>
    <dbReference type="NCBI Taxonomy" id="1448309"/>
    <lineage>
        <taxon>Eukaryota</taxon>
        <taxon>Fungi</taxon>
        <taxon>Dikarya</taxon>
        <taxon>Basidiomycota</taxon>
        <taxon>Agaricomycotina</taxon>
        <taxon>Agaricomycetes</taxon>
        <taxon>Cantharellales</taxon>
        <taxon>Hydnaceae</taxon>
        <taxon>Hydnum</taxon>
    </lineage>
</organism>
<dbReference type="AlphaFoldDB" id="A0A9P6AS82"/>
<dbReference type="GO" id="GO:0005886">
    <property type="term" value="C:plasma membrane"/>
    <property type="evidence" value="ECO:0007669"/>
    <property type="project" value="TreeGrafter"/>
</dbReference>
<keyword evidence="9" id="KW-1185">Reference proteome</keyword>